<proteinExistence type="inferred from homology"/>
<dbReference type="InterPro" id="IPR003445">
    <property type="entry name" value="Cat_transpt"/>
</dbReference>
<evidence type="ECO:0000256" key="11">
    <source>
        <dbReference type="PIRSR" id="PIRSR006247-1"/>
    </source>
</evidence>
<dbReference type="PANTHER" id="PTHR32024">
    <property type="entry name" value="TRK SYSTEM POTASSIUM UPTAKE PROTEIN TRKG-RELATED"/>
    <property type="match status" value="1"/>
</dbReference>
<feature type="transmembrane region" description="Helical" evidence="12">
    <location>
        <begin position="421"/>
        <end position="441"/>
    </location>
</feature>
<evidence type="ECO:0000256" key="8">
    <source>
        <dbReference type="ARBA" id="ARBA00023065"/>
    </source>
</evidence>
<reference evidence="13" key="1">
    <citation type="submission" date="2006-06" db="EMBL/GenBank/DDBJ databases">
        <title>Complete sequence of chromosome of Chelativorans sp. BNC1.</title>
        <authorList>
            <consortium name="US DOE Joint Genome Institute"/>
            <person name="Copeland A."/>
            <person name="Lucas S."/>
            <person name="Lapidus A."/>
            <person name="Barry K."/>
            <person name="Detter J.C."/>
            <person name="Glavina del Rio T."/>
            <person name="Hammon N."/>
            <person name="Israni S."/>
            <person name="Dalin E."/>
            <person name="Tice H."/>
            <person name="Pitluck S."/>
            <person name="Chertkov O."/>
            <person name="Brettin T."/>
            <person name="Bruce D."/>
            <person name="Han C."/>
            <person name="Tapia R."/>
            <person name="Gilna P."/>
            <person name="Schmutz J."/>
            <person name="Larimer F."/>
            <person name="Land M."/>
            <person name="Hauser L."/>
            <person name="Kyrpides N."/>
            <person name="Mikhailova N."/>
            <person name="Richardson P."/>
        </authorList>
    </citation>
    <scope>NUCLEOTIDE SEQUENCE</scope>
    <source>
        <strain evidence="13">BNC1</strain>
    </source>
</reference>
<feature type="transmembrane region" description="Helical" evidence="12">
    <location>
        <begin position="33"/>
        <end position="54"/>
    </location>
</feature>
<feature type="transmembrane region" description="Helical" evidence="12">
    <location>
        <begin position="66"/>
        <end position="84"/>
    </location>
</feature>
<feature type="binding site" evidence="11">
    <location>
        <position position="139"/>
    </location>
    <ligand>
        <name>K(+)</name>
        <dbReference type="ChEBI" id="CHEBI:29103"/>
    </ligand>
</feature>
<evidence type="ECO:0000256" key="12">
    <source>
        <dbReference type="SAM" id="Phobius"/>
    </source>
</evidence>
<dbReference type="InterPro" id="IPR004772">
    <property type="entry name" value="TrkH"/>
</dbReference>
<evidence type="ECO:0000256" key="10">
    <source>
        <dbReference type="PIRNR" id="PIRNR006247"/>
    </source>
</evidence>
<protein>
    <recommendedName>
        <fullName evidence="10">Trk system potassium uptake protein</fullName>
    </recommendedName>
</protein>
<keyword evidence="6 10" id="KW-0630">Potassium</keyword>
<comment type="subcellular location">
    <subcellularLocation>
        <location evidence="10">Cell inner membrane</location>
        <topology evidence="10">Multi-pass membrane protein</topology>
    </subcellularLocation>
    <subcellularLocation>
        <location evidence="1">Cell membrane</location>
        <topology evidence="1">Multi-pass membrane protein</topology>
    </subcellularLocation>
</comment>
<feature type="transmembrane region" description="Helical" evidence="12">
    <location>
        <begin position="160"/>
        <end position="188"/>
    </location>
</feature>
<name>Q11I12_CHESB</name>
<gene>
    <name evidence="13" type="ordered locus">Meso_1567</name>
</gene>
<feature type="transmembrane region" description="Helical" evidence="12">
    <location>
        <begin position="299"/>
        <end position="315"/>
    </location>
</feature>
<sequence length="510" mass="54980">MLELKEHGERRELRPKPSINLETIQVHGAIIRAAAYVASIFSIYIAGAMLIPAAVDLYYGHSDWQVFAVCAFTTGAIALTVAAATRDRTPVRSTRLAFIVVVVLWSTLGIVGALPLYAASLKLDFADAVFESVSAITTTGSTVVVGLDTLPPGVLLWRSLLQWMGGLGVVVLGLFLLPMLNVGGFSYFRIESSDIEDRPFERLKSFLRALIGVYVFLTGVCAIAYAAAGMSTFDAINHAMTTLATGGISTHDASFGFFEDNNVLLWVSTIFMILGALPFSILILFVVQGRLDALRDPQIRVFLGYLVVIVLALAVQRRIADDVPFAEAVTTAAFNITSIVSTTGFASEDYTLWGPFAVTIAFFATFLGGCSGSTTGGIKAYRFFILGRMLRNELRILIYGSSVQPLRYGNRAVDAEMQRSIVLFFIAYIALWTAGTIALAASNLDLVTAASSMLTAISNVGPGIGPIVGPAGNFLPLSDYAKWVLIVAMLLGRLEIFAVLVVFTPTFWRA</sequence>
<dbReference type="Pfam" id="PF02386">
    <property type="entry name" value="TrkH"/>
    <property type="match status" value="1"/>
</dbReference>
<evidence type="ECO:0000256" key="4">
    <source>
        <dbReference type="ARBA" id="ARBA00022538"/>
    </source>
</evidence>
<evidence type="ECO:0000256" key="2">
    <source>
        <dbReference type="ARBA" id="ARBA00022448"/>
    </source>
</evidence>
<feature type="transmembrane region" description="Helical" evidence="12">
    <location>
        <begin position="483"/>
        <end position="508"/>
    </location>
</feature>
<feature type="transmembrane region" description="Helical" evidence="12">
    <location>
        <begin position="209"/>
        <end position="228"/>
    </location>
</feature>
<evidence type="ECO:0000256" key="6">
    <source>
        <dbReference type="ARBA" id="ARBA00022958"/>
    </source>
</evidence>
<dbReference type="STRING" id="266779.Meso_1567"/>
<dbReference type="HOGENOM" id="CLU_030708_0_1_5"/>
<keyword evidence="7 12" id="KW-1133">Transmembrane helix</keyword>
<dbReference type="PIRSF" id="PIRSF006247">
    <property type="entry name" value="TrkH"/>
    <property type="match status" value="1"/>
</dbReference>
<feature type="transmembrane region" description="Helical" evidence="12">
    <location>
        <begin position="263"/>
        <end position="287"/>
    </location>
</feature>
<keyword evidence="5 12" id="KW-0812">Transmembrane</keyword>
<keyword evidence="10" id="KW-0997">Cell inner membrane</keyword>
<organism evidence="13">
    <name type="scientific">Chelativorans sp. (strain BNC1)</name>
    <dbReference type="NCBI Taxonomy" id="266779"/>
    <lineage>
        <taxon>Bacteria</taxon>
        <taxon>Pseudomonadati</taxon>
        <taxon>Pseudomonadota</taxon>
        <taxon>Alphaproteobacteria</taxon>
        <taxon>Hyphomicrobiales</taxon>
        <taxon>Phyllobacteriaceae</taxon>
        <taxon>Chelativorans</taxon>
    </lineage>
</organism>
<evidence type="ECO:0000256" key="1">
    <source>
        <dbReference type="ARBA" id="ARBA00004651"/>
    </source>
</evidence>
<feature type="binding site" evidence="11">
    <location>
        <position position="343"/>
    </location>
    <ligand>
        <name>K(+)</name>
        <dbReference type="ChEBI" id="CHEBI:29103"/>
    </ligand>
</feature>
<dbReference type="EMBL" id="CP000390">
    <property type="protein sequence ID" value="ABG62963.1"/>
    <property type="molecule type" value="Genomic_DNA"/>
</dbReference>
<feature type="binding site" evidence="11">
    <location>
        <position position="138"/>
    </location>
    <ligand>
        <name>K(+)</name>
        <dbReference type="ChEBI" id="CHEBI:29103"/>
    </ligand>
</feature>
<comment type="similarity">
    <text evidence="10">Belongs to the TrkH potassium transport family.</text>
</comment>
<keyword evidence="11" id="KW-0479">Metal-binding</keyword>
<evidence type="ECO:0000256" key="7">
    <source>
        <dbReference type="ARBA" id="ARBA00022989"/>
    </source>
</evidence>
<dbReference type="KEGG" id="mes:Meso_1567"/>
<feature type="binding site" evidence="11">
    <location>
        <position position="246"/>
    </location>
    <ligand>
        <name>K(+)</name>
        <dbReference type="ChEBI" id="CHEBI:29103"/>
    </ligand>
</feature>
<evidence type="ECO:0000256" key="3">
    <source>
        <dbReference type="ARBA" id="ARBA00022475"/>
    </source>
</evidence>
<feature type="binding site" evidence="11">
    <location>
        <position position="459"/>
    </location>
    <ligand>
        <name>K(+)</name>
        <dbReference type="ChEBI" id="CHEBI:29103"/>
    </ligand>
</feature>
<comment type="function">
    <text evidence="10">Low-affinity potassium transport system. Interacts with Trk system potassium uptake protein TrkA.</text>
</comment>
<dbReference type="GO" id="GO:0046872">
    <property type="term" value="F:metal ion binding"/>
    <property type="evidence" value="ECO:0007669"/>
    <property type="project" value="UniProtKB-KW"/>
</dbReference>
<feature type="binding site" evidence="11">
    <location>
        <position position="460"/>
    </location>
    <ligand>
        <name>K(+)</name>
        <dbReference type="ChEBI" id="CHEBI:29103"/>
    </ligand>
</feature>
<feature type="binding site" evidence="11">
    <location>
        <position position="342"/>
    </location>
    <ligand>
        <name>K(+)</name>
        <dbReference type="ChEBI" id="CHEBI:29103"/>
    </ligand>
</feature>
<evidence type="ECO:0000256" key="5">
    <source>
        <dbReference type="ARBA" id="ARBA00022692"/>
    </source>
</evidence>
<keyword evidence="9 10" id="KW-0472">Membrane</keyword>
<feature type="transmembrane region" description="Helical" evidence="12">
    <location>
        <begin position="356"/>
        <end position="381"/>
    </location>
</feature>
<accession>Q11I12</accession>
<dbReference type="GO" id="GO:0005886">
    <property type="term" value="C:plasma membrane"/>
    <property type="evidence" value="ECO:0007669"/>
    <property type="project" value="UniProtKB-SubCell"/>
</dbReference>
<evidence type="ECO:0000256" key="9">
    <source>
        <dbReference type="ARBA" id="ARBA00023136"/>
    </source>
</evidence>
<evidence type="ECO:0000313" key="13">
    <source>
        <dbReference type="EMBL" id="ABG62963.1"/>
    </source>
</evidence>
<keyword evidence="3 10" id="KW-1003">Cell membrane</keyword>
<dbReference type="OrthoDB" id="9810952at2"/>
<keyword evidence="2 10" id="KW-0813">Transport</keyword>
<dbReference type="GO" id="GO:0015379">
    <property type="term" value="F:potassium:chloride symporter activity"/>
    <property type="evidence" value="ECO:0007669"/>
    <property type="project" value="InterPro"/>
</dbReference>
<keyword evidence="4 10" id="KW-0633">Potassium transport</keyword>
<dbReference type="PANTHER" id="PTHR32024:SF3">
    <property type="entry name" value="TRK SYSTEM POTASSIUM UPTAKE PROTEIN"/>
    <property type="match status" value="1"/>
</dbReference>
<feature type="transmembrane region" description="Helical" evidence="12">
    <location>
        <begin position="96"/>
        <end position="118"/>
    </location>
</feature>
<dbReference type="eggNOG" id="COG0168">
    <property type="taxonomic scope" value="Bacteria"/>
</dbReference>
<keyword evidence="8 10" id="KW-0406">Ion transport</keyword>
<dbReference type="AlphaFoldDB" id="Q11I12"/>